<sequence>MVRIRLARLGKRNDPFYRIVAIEKHKKNKGKFLEIIGHWFPKTGETKIDKKLYEKWLSQGAKPSEKVIQLIG</sequence>
<evidence type="ECO:0000313" key="4">
    <source>
        <dbReference type="EMBL" id="OGM68833.1"/>
    </source>
</evidence>
<evidence type="ECO:0000256" key="3">
    <source>
        <dbReference type="HAMAP-Rule" id="MF_00385"/>
    </source>
</evidence>
<dbReference type="InterPro" id="IPR020592">
    <property type="entry name" value="Ribosomal_bS16_CS"/>
</dbReference>
<name>A0A1F8BXK6_9BACT</name>
<gene>
    <name evidence="3" type="primary">rpsP</name>
    <name evidence="4" type="ORF">A2975_00480</name>
</gene>
<reference evidence="4 5" key="1">
    <citation type="journal article" date="2016" name="Nat. Commun.">
        <title>Thousands of microbial genomes shed light on interconnected biogeochemical processes in an aquifer system.</title>
        <authorList>
            <person name="Anantharaman K."/>
            <person name="Brown C.T."/>
            <person name="Hug L.A."/>
            <person name="Sharon I."/>
            <person name="Castelle C.J."/>
            <person name="Probst A.J."/>
            <person name="Thomas B.C."/>
            <person name="Singh A."/>
            <person name="Wilkins M.J."/>
            <person name="Karaoz U."/>
            <person name="Brodie E.L."/>
            <person name="Williams K.H."/>
            <person name="Hubbard S.S."/>
            <person name="Banfield J.F."/>
        </authorList>
    </citation>
    <scope>NUCLEOTIDE SEQUENCE [LARGE SCALE GENOMIC DNA]</scope>
</reference>
<keyword evidence="2 3" id="KW-0687">Ribonucleoprotein</keyword>
<keyword evidence="1 3" id="KW-0689">Ribosomal protein</keyword>
<organism evidence="4 5">
    <name type="scientific">Candidatus Woesebacteria bacterium RIFCSPLOWO2_01_FULL_44_14</name>
    <dbReference type="NCBI Taxonomy" id="1802525"/>
    <lineage>
        <taxon>Bacteria</taxon>
        <taxon>Candidatus Woeseibacteriota</taxon>
    </lineage>
</organism>
<evidence type="ECO:0000256" key="2">
    <source>
        <dbReference type="ARBA" id="ARBA00023274"/>
    </source>
</evidence>
<dbReference type="HAMAP" id="MF_00385">
    <property type="entry name" value="Ribosomal_bS16"/>
    <property type="match status" value="1"/>
</dbReference>
<dbReference type="PROSITE" id="PS00732">
    <property type="entry name" value="RIBOSOMAL_S16"/>
    <property type="match status" value="1"/>
</dbReference>
<dbReference type="GO" id="GO:0003735">
    <property type="term" value="F:structural constituent of ribosome"/>
    <property type="evidence" value="ECO:0007669"/>
    <property type="project" value="InterPro"/>
</dbReference>
<comment type="caution">
    <text evidence="4">The sequence shown here is derived from an EMBL/GenBank/DDBJ whole genome shotgun (WGS) entry which is preliminary data.</text>
</comment>
<protein>
    <recommendedName>
        <fullName evidence="3">Small ribosomal subunit protein bS16</fullName>
    </recommendedName>
</protein>
<dbReference type="AlphaFoldDB" id="A0A1F8BXK6"/>
<dbReference type="Proteomes" id="UP000178429">
    <property type="component" value="Unassembled WGS sequence"/>
</dbReference>
<evidence type="ECO:0000256" key="1">
    <source>
        <dbReference type="ARBA" id="ARBA00022980"/>
    </source>
</evidence>
<dbReference type="Pfam" id="PF00886">
    <property type="entry name" value="Ribosomal_S16"/>
    <property type="match status" value="1"/>
</dbReference>
<dbReference type="SUPFAM" id="SSF54565">
    <property type="entry name" value="Ribosomal protein S16"/>
    <property type="match status" value="1"/>
</dbReference>
<dbReference type="GO" id="GO:0006412">
    <property type="term" value="P:translation"/>
    <property type="evidence" value="ECO:0007669"/>
    <property type="project" value="UniProtKB-UniRule"/>
</dbReference>
<dbReference type="PANTHER" id="PTHR12919:SF20">
    <property type="entry name" value="SMALL RIBOSOMAL SUBUNIT PROTEIN BS16M"/>
    <property type="match status" value="1"/>
</dbReference>
<dbReference type="GO" id="GO:0005737">
    <property type="term" value="C:cytoplasm"/>
    <property type="evidence" value="ECO:0007669"/>
    <property type="project" value="UniProtKB-ARBA"/>
</dbReference>
<dbReference type="STRING" id="1802525.A2975_00480"/>
<dbReference type="PANTHER" id="PTHR12919">
    <property type="entry name" value="30S RIBOSOMAL PROTEIN S16"/>
    <property type="match status" value="1"/>
</dbReference>
<accession>A0A1F8BXK6</accession>
<evidence type="ECO:0000313" key="5">
    <source>
        <dbReference type="Proteomes" id="UP000178429"/>
    </source>
</evidence>
<dbReference type="EMBL" id="MGHL01000017">
    <property type="protein sequence ID" value="OGM68833.1"/>
    <property type="molecule type" value="Genomic_DNA"/>
</dbReference>
<comment type="similarity">
    <text evidence="3">Belongs to the bacterial ribosomal protein bS16 family.</text>
</comment>
<dbReference type="InterPro" id="IPR000307">
    <property type="entry name" value="Ribosomal_bS16"/>
</dbReference>
<proteinExistence type="inferred from homology"/>
<dbReference type="InterPro" id="IPR023803">
    <property type="entry name" value="Ribosomal_bS16_dom_sf"/>
</dbReference>
<dbReference type="GO" id="GO:0015935">
    <property type="term" value="C:small ribosomal subunit"/>
    <property type="evidence" value="ECO:0007669"/>
    <property type="project" value="TreeGrafter"/>
</dbReference>
<dbReference type="Gene3D" id="3.30.1320.10">
    <property type="match status" value="1"/>
</dbReference>
<dbReference type="NCBIfam" id="TIGR00002">
    <property type="entry name" value="S16"/>
    <property type="match status" value="1"/>
</dbReference>